<evidence type="ECO:0000313" key="2">
    <source>
        <dbReference type="EMBL" id="MCP9762766.1"/>
    </source>
</evidence>
<organism evidence="2 3">
    <name type="scientific">Lacihabitans soyangensis</name>
    <dbReference type="NCBI Taxonomy" id="869394"/>
    <lineage>
        <taxon>Bacteria</taxon>
        <taxon>Pseudomonadati</taxon>
        <taxon>Bacteroidota</taxon>
        <taxon>Cytophagia</taxon>
        <taxon>Cytophagales</taxon>
        <taxon>Leadbetterellaceae</taxon>
        <taxon>Lacihabitans</taxon>
    </lineage>
</organism>
<protein>
    <recommendedName>
        <fullName evidence="4">Tetratricopeptide repeat protein</fullName>
    </recommendedName>
</protein>
<proteinExistence type="predicted"/>
<evidence type="ECO:0000256" key="1">
    <source>
        <dbReference type="SAM" id="Phobius"/>
    </source>
</evidence>
<keyword evidence="3" id="KW-1185">Reference proteome</keyword>
<dbReference type="RefSeq" id="WP_255036539.1">
    <property type="nucleotide sequence ID" value="NZ_RJUF01000015.1"/>
</dbReference>
<sequence length="269" mass="30368">MRILVLLFISFATFGQDIFNYENSRKYGDYLLKSGQFELAGKEFERLVYFAPDNDTLKTNLLRAYRLSNQTSLGIAKLPVLYNNPSKVPFSSALEYAKLQMQNQSWSAARDFWNQNENFSADDKVLLNVTSDIFNNNFKEARTTLALIKSTDNELGVGYKSILEKETHKKSPGLAALMSAVVPGSGKAYSKNWKDGIVSLFFTAGMAFQSYRSFNKFGVNNHRGWIYGGIGLGFYLGNIYGGVKSTKDFNRKKINALQHEASALFNTYY</sequence>
<dbReference type="AlphaFoldDB" id="A0AAE3H2I0"/>
<comment type="caution">
    <text evidence="2">The sequence shown here is derived from an EMBL/GenBank/DDBJ whole genome shotgun (WGS) entry which is preliminary data.</text>
</comment>
<reference evidence="2 3" key="1">
    <citation type="submission" date="2018-11" db="EMBL/GenBank/DDBJ databases">
        <title>Novel bacteria species description.</title>
        <authorList>
            <person name="Han J.-H."/>
        </authorList>
    </citation>
    <scope>NUCLEOTIDE SEQUENCE [LARGE SCALE GENOMIC DNA]</scope>
    <source>
        <strain evidence="2 3">KCTC23259</strain>
    </source>
</reference>
<evidence type="ECO:0008006" key="4">
    <source>
        <dbReference type="Google" id="ProtNLM"/>
    </source>
</evidence>
<accession>A0AAE3H2I0</accession>
<keyword evidence="1" id="KW-0472">Membrane</keyword>
<evidence type="ECO:0000313" key="3">
    <source>
        <dbReference type="Proteomes" id="UP001204144"/>
    </source>
</evidence>
<keyword evidence="1" id="KW-0812">Transmembrane</keyword>
<name>A0AAE3H2I0_9BACT</name>
<feature type="transmembrane region" description="Helical" evidence="1">
    <location>
        <begin position="224"/>
        <end position="243"/>
    </location>
</feature>
<dbReference type="Proteomes" id="UP001204144">
    <property type="component" value="Unassembled WGS sequence"/>
</dbReference>
<dbReference type="EMBL" id="RJUF01000015">
    <property type="protein sequence ID" value="MCP9762766.1"/>
    <property type="molecule type" value="Genomic_DNA"/>
</dbReference>
<gene>
    <name evidence="2" type="ORF">EGI31_07340</name>
</gene>
<keyword evidence="1" id="KW-1133">Transmembrane helix</keyword>